<evidence type="ECO:0000256" key="1">
    <source>
        <dbReference type="SAM" id="MobiDB-lite"/>
    </source>
</evidence>
<comment type="caution">
    <text evidence="2">The sequence shown here is derived from an EMBL/GenBank/DDBJ whole genome shotgun (WGS) entry which is preliminary data.</text>
</comment>
<gene>
    <name evidence="2" type="ORF">PR048_011409</name>
</gene>
<keyword evidence="3" id="KW-1185">Reference proteome</keyword>
<evidence type="ECO:0000313" key="3">
    <source>
        <dbReference type="Proteomes" id="UP001159363"/>
    </source>
</evidence>
<name>A0ABQ9HLI2_9NEOP</name>
<dbReference type="EMBL" id="JARBHB010000004">
    <property type="protein sequence ID" value="KAJ8885213.1"/>
    <property type="molecule type" value="Genomic_DNA"/>
</dbReference>
<feature type="region of interest" description="Disordered" evidence="1">
    <location>
        <begin position="53"/>
        <end position="84"/>
    </location>
</feature>
<protein>
    <submittedName>
        <fullName evidence="2">Uncharacterized protein</fullName>
    </submittedName>
</protein>
<sequence>MIEIMKQMSVNLNGLKFRQSLTVGNHHSVILLQSIINWQLVLRNPMTPVEENIQVNNRGGDEDDSDEVEIKRPQQEEVYSALDM</sequence>
<evidence type="ECO:0000313" key="2">
    <source>
        <dbReference type="EMBL" id="KAJ8885213.1"/>
    </source>
</evidence>
<dbReference type="Proteomes" id="UP001159363">
    <property type="component" value="Chromosome X"/>
</dbReference>
<proteinExistence type="predicted"/>
<accession>A0ABQ9HLI2</accession>
<organism evidence="2 3">
    <name type="scientific">Dryococelus australis</name>
    <dbReference type="NCBI Taxonomy" id="614101"/>
    <lineage>
        <taxon>Eukaryota</taxon>
        <taxon>Metazoa</taxon>
        <taxon>Ecdysozoa</taxon>
        <taxon>Arthropoda</taxon>
        <taxon>Hexapoda</taxon>
        <taxon>Insecta</taxon>
        <taxon>Pterygota</taxon>
        <taxon>Neoptera</taxon>
        <taxon>Polyneoptera</taxon>
        <taxon>Phasmatodea</taxon>
        <taxon>Verophasmatodea</taxon>
        <taxon>Anareolatae</taxon>
        <taxon>Phasmatidae</taxon>
        <taxon>Eurycanthinae</taxon>
        <taxon>Dryococelus</taxon>
    </lineage>
</organism>
<reference evidence="2 3" key="1">
    <citation type="submission" date="2023-02" db="EMBL/GenBank/DDBJ databases">
        <title>LHISI_Scaffold_Assembly.</title>
        <authorList>
            <person name="Stuart O.P."/>
            <person name="Cleave R."/>
            <person name="Magrath M.J.L."/>
            <person name="Mikheyev A.S."/>
        </authorList>
    </citation>
    <scope>NUCLEOTIDE SEQUENCE [LARGE SCALE GENOMIC DNA]</scope>
    <source>
        <strain evidence="2">Daus_M_001</strain>
        <tissue evidence="2">Leg muscle</tissue>
    </source>
</reference>